<evidence type="ECO:0000313" key="3">
    <source>
        <dbReference type="Proteomes" id="UP001055336"/>
    </source>
</evidence>
<reference evidence="2" key="1">
    <citation type="submission" date="2022-08" db="EMBL/GenBank/DDBJ databases">
        <title>Whole genome sequencing of non-tuberculosis mycobacteria type-strains.</title>
        <authorList>
            <person name="Igarashi Y."/>
            <person name="Osugi A."/>
            <person name="Mitarai S."/>
        </authorList>
    </citation>
    <scope>NUCLEOTIDE SEQUENCE</scope>
    <source>
        <strain evidence="2">DSM 45127</strain>
    </source>
</reference>
<proteinExistence type="predicted"/>
<organism evidence="2 3">
    <name type="scientific">Mycobacterium paraterrae</name>
    <dbReference type="NCBI Taxonomy" id="577492"/>
    <lineage>
        <taxon>Bacteria</taxon>
        <taxon>Bacillati</taxon>
        <taxon>Actinomycetota</taxon>
        <taxon>Actinomycetes</taxon>
        <taxon>Mycobacteriales</taxon>
        <taxon>Mycobacteriaceae</taxon>
        <taxon>Mycobacterium</taxon>
    </lineage>
</organism>
<keyword evidence="3" id="KW-1185">Reference proteome</keyword>
<dbReference type="RefSeq" id="WP_240261048.1">
    <property type="nucleotide sequence ID" value="NZ_CP092488.2"/>
</dbReference>
<dbReference type="Proteomes" id="UP001055336">
    <property type="component" value="Chromosome"/>
</dbReference>
<keyword evidence="1" id="KW-1133">Transmembrane helix</keyword>
<accession>A0ABY3VIS3</accession>
<gene>
    <name evidence="2" type="ORF">MKK62_23670</name>
</gene>
<name>A0ABY3VIS3_9MYCO</name>
<evidence type="ECO:0000313" key="2">
    <source>
        <dbReference type="EMBL" id="UMB69314.1"/>
    </source>
</evidence>
<dbReference type="EMBL" id="CP092488">
    <property type="protein sequence ID" value="UMB69314.1"/>
    <property type="molecule type" value="Genomic_DNA"/>
</dbReference>
<keyword evidence="1" id="KW-0472">Membrane</keyword>
<protein>
    <recommendedName>
        <fullName evidence="4">IPT/TIG domain-containing protein</fullName>
    </recommendedName>
</protein>
<sequence>MTVPPTASAGPHRVSATCNGDVYASARYTVVEKPSLAIDPDSGPPGSNVELTGTGFVCSDGSDIVDLKLDSGEVLGRGSSGRFIQQVTIPATVPVGAHTIVAACHAHPGVTDEKTFTVTTPVTVTTDSTPVVQTTQTTAPAGTNTPQTPSTKTAPVIVSTQNPSVTTAVKTVDLASYWWVLVLVAAAVVLIGAASHIHDRRRAPPAVHAVSRLRGPPRVTAQEMARAGESTFALRLETRPQQQILTVDEVHHDRSFTE</sequence>
<evidence type="ECO:0000256" key="1">
    <source>
        <dbReference type="SAM" id="Phobius"/>
    </source>
</evidence>
<feature type="transmembrane region" description="Helical" evidence="1">
    <location>
        <begin position="176"/>
        <end position="194"/>
    </location>
</feature>
<keyword evidence="1" id="KW-0812">Transmembrane</keyword>
<evidence type="ECO:0008006" key="4">
    <source>
        <dbReference type="Google" id="ProtNLM"/>
    </source>
</evidence>